<protein>
    <recommendedName>
        <fullName evidence="1">DUF4283 domain-containing protein</fullName>
    </recommendedName>
</protein>
<dbReference type="Pfam" id="PF14111">
    <property type="entry name" value="DUF4283"/>
    <property type="match status" value="1"/>
</dbReference>
<dbReference type="InterPro" id="IPR036691">
    <property type="entry name" value="Endo/exonu/phosph_ase_sf"/>
</dbReference>
<dbReference type="InterPro" id="IPR025558">
    <property type="entry name" value="DUF4283"/>
</dbReference>
<organism evidence="2 3">
    <name type="scientific">Gossypium barbadense</name>
    <name type="common">Sea Island cotton</name>
    <name type="synonym">Hibiscus barbadensis</name>
    <dbReference type="NCBI Taxonomy" id="3634"/>
    <lineage>
        <taxon>Eukaryota</taxon>
        <taxon>Viridiplantae</taxon>
        <taxon>Streptophyta</taxon>
        <taxon>Embryophyta</taxon>
        <taxon>Tracheophyta</taxon>
        <taxon>Spermatophyta</taxon>
        <taxon>Magnoliopsida</taxon>
        <taxon>eudicotyledons</taxon>
        <taxon>Gunneridae</taxon>
        <taxon>Pentapetalae</taxon>
        <taxon>rosids</taxon>
        <taxon>malvids</taxon>
        <taxon>Malvales</taxon>
        <taxon>Malvaceae</taxon>
        <taxon>Malvoideae</taxon>
        <taxon>Gossypium</taxon>
    </lineage>
</organism>
<evidence type="ECO:0000313" key="3">
    <source>
        <dbReference type="Proteomes" id="UP000239757"/>
    </source>
</evidence>
<dbReference type="EMBL" id="KZ662710">
    <property type="protein sequence ID" value="PPS20225.1"/>
    <property type="molecule type" value="Genomic_DNA"/>
</dbReference>
<dbReference type="AlphaFoldDB" id="A0A2P5YXA6"/>
<proteinExistence type="predicted"/>
<dbReference type="InterPro" id="IPR040256">
    <property type="entry name" value="At4g02000-like"/>
</dbReference>
<reference evidence="2 3" key="1">
    <citation type="submission" date="2015-01" db="EMBL/GenBank/DDBJ databases">
        <title>Genome of allotetraploid Gossypium barbadense reveals genomic plasticity and fiber elongation in cotton evolution.</title>
        <authorList>
            <person name="Chen X."/>
            <person name="Liu X."/>
            <person name="Zhao B."/>
            <person name="Zheng H."/>
            <person name="Hu Y."/>
            <person name="Lu G."/>
            <person name="Yang C."/>
            <person name="Chen J."/>
            <person name="Shan C."/>
            <person name="Zhang L."/>
            <person name="Zhou Y."/>
            <person name="Wang L."/>
            <person name="Guo W."/>
            <person name="Bai Y."/>
            <person name="Ruan J."/>
            <person name="Shangguan X."/>
            <person name="Mao Y."/>
            <person name="Jiang J."/>
            <person name="Zhu Y."/>
            <person name="Lei J."/>
            <person name="Kang H."/>
            <person name="Chen S."/>
            <person name="He X."/>
            <person name="Wang R."/>
            <person name="Wang Y."/>
            <person name="Chen J."/>
            <person name="Wang L."/>
            <person name="Yu S."/>
            <person name="Wang B."/>
            <person name="Wei J."/>
            <person name="Song S."/>
            <person name="Lu X."/>
            <person name="Gao Z."/>
            <person name="Gu W."/>
            <person name="Deng X."/>
            <person name="Ma D."/>
            <person name="Wang S."/>
            <person name="Liang W."/>
            <person name="Fang L."/>
            <person name="Cai C."/>
            <person name="Zhu X."/>
            <person name="Zhou B."/>
            <person name="Zhang Y."/>
            <person name="Chen Z."/>
            <person name="Xu S."/>
            <person name="Zhu R."/>
            <person name="Wang S."/>
            <person name="Zhang T."/>
            <person name="Zhao G."/>
        </authorList>
    </citation>
    <scope>NUCLEOTIDE SEQUENCE [LARGE SCALE GENOMIC DNA]</scope>
    <source>
        <strain evidence="3">cv. Xinhai21</strain>
        <tissue evidence="2">Leaf</tissue>
    </source>
</reference>
<dbReference type="OrthoDB" id="852204at2759"/>
<dbReference type="PANTHER" id="PTHR31286">
    <property type="entry name" value="GLYCINE-RICH CELL WALL STRUCTURAL PROTEIN 1.8-LIKE"/>
    <property type="match status" value="1"/>
</dbReference>
<evidence type="ECO:0000259" key="1">
    <source>
        <dbReference type="Pfam" id="PF14111"/>
    </source>
</evidence>
<evidence type="ECO:0000313" key="2">
    <source>
        <dbReference type="EMBL" id="PPS20225.1"/>
    </source>
</evidence>
<dbReference type="PANTHER" id="PTHR31286:SF153">
    <property type="entry name" value="DUF4283 DOMAIN PROTEIN"/>
    <property type="match status" value="1"/>
</dbReference>
<feature type="domain" description="DUF4283" evidence="1">
    <location>
        <begin position="53"/>
        <end position="122"/>
    </location>
</feature>
<sequence length="328" mass="36942">MLNGNTDERILFCSKYRLILTISTCIVIEDELANLSILDEEEEAFQEEAVVIEQSFQFSLVGRCLTDSVVNFPALRNTMADLWHPIRGICITDLGNKCYIFQLFNEVDVQKVMADTPWFFNRLMSEPMARQFGDCLGKFLDYDTSIPFSGNKNYMRIRVHLDVTAPLKRKKKIQIGKDFGDKLSNPNLIPLGSNQQFSIKGNNNGSSLGKGISFVDGLENGLMEMVVDEENDPLTAVEGKKRQRLMTGPNVTLGFNVECGALDLTANSGEVWRLMGFYGNPDGRLRGTSWELLRQLGSDPSSPWVVLGDFNKIINSYEKRGGRLRSKR</sequence>
<accession>A0A2P5YXA6</accession>
<name>A0A2P5YXA6_GOSBA</name>
<gene>
    <name evidence="2" type="ORF">GOBAR_AA00351</name>
</gene>
<dbReference type="Proteomes" id="UP000239757">
    <property type="component" value="Unassembled WGS sequence"/>
</dbReference>
<dbReference type="SUPFAM" id="SSF56219">
    <property type="entry name" value="DNase I-like"/>
    <property type="match status" value="1"/>
</dbReference>